<dbReference type="Gene3D" id="3.40.50.1820">
    <property type="entry name" value="alpha/beta hydrolase"/>
    <property type="match status" value="1"/>
</dbReference>
<evidence type="ECO:0008006" key="4">
    <source>
        <dbReference type="Google" id="ProtNLM"/>
    </source>
</evidence>
<accession>A0A450VKL2</accession>
<reference evidence="3" key="1">
    <citation type="submission" date="2019-02" db="EMBL/GenBank/DDBJ databases">
        <authorList>
            <person name="Gruber-Vodicka R. H."/>
            <person name="Seah K. B. B."/>
        </authorList>
    </citation>
    <scope>NUCLEOTIDE SEQUENCE</scope>
    <source>
        <strain evidence="3">BECK_SA2B12</strain>
        <strain evidence="2">BECK_SA2B15</strain>
        <strain evidence="1">BECK_SA2B20</strain>
    </source>
</reference>
<evidence type="ECO:0000313" key="1">
    <source>
        <dbReference type="EMBL" id="VFK01732.1"/>
    </source>
</evidence>
<dbReference type="EMBL" id="CAADFJ010000260">
    <property type="protein sequence ID" value="VFK05328.1"/>
    <property type="molecule type" value="Genomic_DNA"/>
</dbReference>
<sequence>MKDRTSAGNWASLGFLSSYLRYRPAMEPEAFSVCPILLTQPAADSWTPLVLSEIFLRRVRQVATKVVMLENAGHYPMEEPGLTQMMEAIDSFIKANMMG</sequence>
<evidence type="ECO:0000313" key="2">
    <source>
        <dbReference type="EMBL" id="VFK02151.1"/>
    </source>
</evidence>
<name>A0A450VKL2_9GAMM</name>
<evidence type="ECO:0000313" key="3">
    <source>
        <dbReference type="EMBL" id="VFK05328.1"/>
    </source>
</evidence>
<organism evidence="3">
    <name type="scientific">Candidatus Kentrum eta</name>
    <dbReference type="NCBI Taxonomy" id="2126337"/>
    <lineage>
        <taxon>Bacteria</taxon>
        <taxon>Pseudomonadati</taxon>
        <taxon>Pseudomonadota</taxon>
        <taxon>Gammaproteobacteria</taxon>
        <taxon>Candidatus Kentrum</taxon>
    </lineage>
</organism>
<dbReference type="EMBL" id="CAADFG010000256">
    <property type="protein sequence ID" value="VFK02151.1"/>
    <property type="molecule type" value="Genomic_DNA"/>
</dbReference>
<proteinExistence type="predicted"/>
<protein>
    <recommendedName>
        <fullName evidence="4">Alpha/beta hydrolase family</fullName>
    </recommendedName>
</protein>
<dbReference type="AlphaFoldDB" id="A0A450VKL2"/>
<dbReference type="EMBL" id="CAADFI010000244">
    <property type="protein sequence ID" value="VFK01732.1"/>
    <property type="molecule type" value="Genomic_DNA"/>
</dbReference>
<gene>
    <name evidence="2" type="ORF">BECKH772A_GA0070896_102562</name>
    <name evidence="1" type="ORF">BECKH772B_GA0070898_102443</name>
    <name evidence="3" type="ORF">BECKH772C_GA0070978_102602</name>
</gene>
<dbReference type="SUPFAM" id="SSF53474">
    <property type="entry name" value="alpha/beta-Hydrolases"/>
    <property type="match status" value="1"/>
</dbReference>
<dbReference type="InterPro" id="IPR029058">
    <property type="entry name" value="AB_hydrolase_fold"/>
</dbReference>